<dbReference type="AlphaFoldDB" id="A0A135ULY7"/>
<keyword evidence="3" id="KW-1185">Reference proteome</keyword>
<evidence type="ECO:0000313" key="2">
    <source>
        <dbReference type="EMBL" id="KXH61398.1"/>
    </source>
</evidence>
<organism evidence="2 3">
    <name type="scientific">Colletotrichum nymphaeae SA-01</name>
    <dbReference type="NCBI Taxonomy" id="1460502"/>
    <lineage>
        <taxon>Eukaryota</taxon>
        <taxon>Fungi</taxon>
        <taxon>Dikarya</taxon>
        <taxon>Ascomycota</taxon>
        <taxon>Pezizomycotina</taxon>
        <taxon>Sordariomycetes</taxon>
        <taxon>Hypocreomycetidae</taxon>
        <taxon>Glomerellales</taxon>
        <taxon>Glomerellaceae</taxon>
        <taxon>Colletotrichum</taxon>
        <taxon>Colletotrichum acutatum species complex</taxon>
    </lineage>
</organism>
<accession>A0A135ULY7</accession>
<evidence type="ECO:0000313" key="3">
    <source>
        <dbReference type="Proteomes" id="UP000070054"/>
    </source>
</evidence>
<proteinExistence type="predicted"/>
<evidence type="ECO:0000256" key="1">
    <source>
        <dbReference type="SAM" id="MobiDB-lite"/>
    </source>
</evidence>
<sequence length="950" mass="108238">MQAIWSRAGQAHRCGCKACFNASGGMIRQSATRSTQRKPTFSEIFTACYTSIMGTAAMLDAGRKDRRRKDLDRQIEEVSSELANLVEKAKEKAPQKPPAGDLGNRYPGALQDHVPQNPEISKILDALGPSYRWQRTVATKADVDRLWKIYELSPSTEVRGVNYEALVKKLATEEWMPIEHRGPRSSRQVKAAAVATKALVYKFLDAGESMVGREGMQTAREEVDKLIRRKFPIWDEDELSNEAMNTWSRELNKALRSIFDASTPENFQHTIYSVCHNLLVSPSSLTIHTYNHLIAGLDRAGMHGLASAVVLSFYQGKLEPTQLTLVCILNHYRTIKDADNFAGFIARMTGKDQRGVKIRRKRREEVAEHYSLHGWARRKDVAVGSHYVVERARFDERVFAAIIEGMLAFDRLRAAVGAFAASITADLVISPRTTSELLDYCARSLDRTAAAKVLEVLKSRPVLIKKAFFRENDKLYLARRIRSLLDICGLEHSLPISVAPFLKDPMFSIVSSEDQKRVAYIARIAHTVHQTDWLLNTARDYIQRVKTGSASTIRIDSGSPQMYRMWRATKLVWPVPEGLPEDQPGTSFSQEENVDWSAWDRLEESSEAQLAQKSMITYYCGPAHQAADRKRHKLACTHITRTRAAYEVAERDWKESTEPVQYEDQAILVFPDHEAEEAYLVALDRYSKTLQLEHTVDAVQHSLAERFEMLNIDRRGVYESREYMPLGLLRLGRDQDAYDVAKWWTLRNDGNDPWRKREKWYKEDVFESPFAIMRSKNVLFGTLDGLLLLKIKQYLDLRDISNADRMLRKVVVRNRGTGKSAGAAPRTLPSEVIDAIKGYNIRSHIIRERRDLVENHGFVASPLVSGLKRQIRELARAVYDNPEYTGDEMEVKYMYAGPSWVEMPEAAQVLDDAQEGIAVMAETNPYWARRVPLDDDDDDDDDDYDDDESD</sequence>
<protein>
    <submittedName>
        <fullName evidence="2">Pentatricopeptide repeat domain-containing protein</fullName>
    </submittedName>
</protein>
<reference evidence="2 3" key="1">
    <citation type="submission" date="2014-02" db="EMBL/GenBank/DDBJ databases">
        <title>The genome sequence of Colletotrichum nymphaeae SA-01.</title>
        <authorList>
            <person name="Baroncelli R."/>
            <person name="Thon M.R."/>
        </authorList>
    </citation>
    <scope>NUCLEOTIDE SEQUENCE [LARGE SCALE GENOMIC DNA]</scope>
    <source>
        <strain evidence="2 3">SA-01</strain>
    </source>
</reference>
<dbReference type="EMBL" id="JEMN01000407">
    <property type="protein sequence ID" value="KXH61398.1"/>
    <property type="molecule type" value="Genomic_DNA"/>
</dbReference>
<comment type="caution">
    <text evidence="2">The sequence shown here is derived from an EMBL/GenBank/DDBJ whole genome shotgun (WGS) entry which is preliminary data.</text>
</comment>
<feature type="compositionally biased region" description="Acidic residues" evidence="1">
    <location>
        <begin position="934"/>
        <end position="950"/>
    </location>
</feature>
<gene>
    <name evidence="2" type="ORF">CNYM01_09647</name>
</gene>
<dbReference type="OrthoDB" id="185373at2759"/>
<dbReference type="Proteomes" id="UP000070054">
    <property type="component" value="Unassembled WGS sequence"/>
</dbReference>
<name>A0A135ULY7_9PEZI</name>
<feature type="region of interest" description="Disordered" evidence="1">
    <location>
        <begin position="929"/>
        <end position="950"/>
    </location>
</feature>